<keyword evidence="2" id="KW-0732">Signal</keyword>
<dbReference type="InterPro" id="IPR002509">
    <property type="entry name" value="NODB_dom"/>
</dbReference>
<dbReference type="OrthoDB" id="9778320at2"/>
<reference evidence="5 6" key="1">
    <citation type="submission" date="2013-11" db="EMBL/GenBank/DDBJ databases">
        <title>Complete genome sequence of Clostridum sp. M2/40.</title>
        <authorList>
            <person name="Wibberg D."/>
            <person name="Puehler A."/>
            <person name="Schlueter A."/>
        </authorList>
    </citation>
    <scope>NUCLEOTIDE SEQUENCE [LARGE SCALE GENOMIC DNA]</scope>
    <source>
        <strain evidence="6">M2/40</strain>
    </source>
</reference>
<evidence type="ECO:0000256" key="1">
    <source>
        <dbReference type="ARBA" id="ARBA00004613"/>
    </source>
</evidence>
<evidence type="ECO:0000256" key="3">
    <source>
        <dbReference type="SAM" id="Phobius"/>
    </source>
</evidence>
<evidence type="ECO:0000313" key="5">
    <source>
        <dbReference type="EMBL" id="CDM68331.1"/>
    </source>
</evidence>
<dbReference type="AlphaFoldDB" id="W6RUJ7"/>
<feature type="domain" description="NodB homology" evidence="4">
    <location>
        <begin position="123"/>
        <end position="284"/>
    </location>
</feature>
<protein>
    <submittedName>
        <fullName evidence="5">Putative Polysaccharide deacetylase</fullName>
    </submittedName>
</protein>
<dbReference type="InterPro" id="IPR051398">
    <property type="entry name" value="Polysacch_Deacetylase"/>
</dbReference>
<keyword evidence="6" id="KW-1185">Reference proteome</keyword>
<evidence type="ECO:0000313" key="6">
    <source>
        <dbReference type="Proteomes" id="UP000019426"/>
    </source>
</evidence>
<dbReference type="PANTHER" id="PTHR34216">
    <property type="match status" value="1"/>
</dbReference>
<organism evidence="5 6">
    <name type="scientific">Clostridium bornimense</name>
    <dbReference type="NCBI Taxonomy" id="1216932"/>
    <lineage>
        <taxon>Bacteria</taxon>
        <taxon>Bacillati</taxon>
        <taxon>Bacillota</taxon>
        <taxon>Clostridia</taxon>
        <taxon>Eubacteriales</taxon>
        <taxon>Clostridiaceae</taxon>
        <taxon>Clostridium</taxon>
    </lineage>
</organism>
<dbReference type="PANTHER" id="PTHR34216:SF3">
    <property type="entry name" value="POLY-BETA-1,6-N-ACETYL-D-GLUCOSAMINE N-DEACETYLASE"/>
    <property type="match status" value="1"/>
</dbReference>
<dbReference type="SUPFAM" id="SSF88713">
    <property type="entry name" value="Glycoside hydrolase/deacetylase"/>
    <property type="match status" value="1"/>
</dbReference>
<dbReference type="PATRIC" id="fig|1216932.3.peg.1158"/>
<name>W6RUJ7_9CLOT</name>
<gene>
    <name evidence="5" type="ORF">CM240_1167</name>
</gene>
<dbReference type="GO" id="GO:0005975">
    <property type="term" value="P:carbohydrate metabolic process"/>
    <property type="evidence" value="ECO:0007669"/>
    <property type="project" value="InterPro"/>
</dbReference>
<dbReference type="GO" id="GO:0016810">
    <property type="term" value="F:hydrolase activity, acting on carbon-nitrogen (but not peptide) bonds"/>
    <property type="evidence" value="ECO:0007669"/>
    <property type="project" value="InterPro"/>
</dbReference>
<dbReference type="PROSITE" id="PS51677">
    <property type="entry name" value="NODB"/>
    <property type="match status" value="1"/>
</dbReference>
<dbReference type="RefSeq" id="WP_044037321.1">
    <property type="nucleotide sequence ID" value="NZ_HG917868.1"/>
</dbReference>
<feature type="transmembrane region" description="Helical" evidence="3">
    <location>
        <begin position="6"/>
        <end position="25"/>
    </location>
</feature>
<evidence type="ECO:0000256" key="2">
    <source>
        <dbReference type="ARBA" id="ARBA00022729"/>
    </source>
</evidence>
<dbReference type="KEGG" id="clt:CM240_1167"/>
<dbReference type="GO" id="GO:0005576">
    <property type="term" value="C:extracellular region"/>
    <property type="evidence" value="ECO:0007669"/>
    <property type="project" value="UniProtKB-SubCell"/>
</dbReference>
<dbReference type="eggNOG" id="COG0726">
    <property type="taxonomic scope" value="Bacteria"/>
</dbReference>
<keyword evidence="3" id="KW-0812">Transmembrane</keyword>
<keyword evidence="3" id="KW-0472">Membrane</keyword>
<keyword evidence="3" id="KW-1133">Transmembrane helix</keyword>
<dbReference type="CDD" id="cd10918">
    <property type="entry name" value="CE4_NodB_like_5s_6s"/>
    <property type="match status" value="1"/>
</dbReference>
<dbReference type="STRING" id="1216932.CM240_1167"/>
<dbReference type="Pfam" id="PF01522">
    <property type="entry name" value="Polysacc_deac_1"/>
    <property type="match status" value="1"/>
</dbReference>
<dbReference type="Gene3D" id="3.20.20.370">
    <property type="entry name" value="Glycoside hydrolase/deacetylase"/>
    <property type="match status" value="1"/>
</dbReference>
<dbReference type="Proteomes" id="UP000019426">
    <property type="component" value="Chromosome M2/40_rep1"/>
</dbReference>
<sequence length="284" mass="32044">MKKYIFIISTVISLILCILLSTSYIKYSNLDSKLSYDNLNVNNIVSSRIELKKSLNYVSKPISDTFIPILMYHSISDRDPSNTLLVSPSEFESEMAWLHDNGFTSLSLDELYYSLTTGNVPAKPVVITFDDGYDDNYINAYPILQKYGLIGNFFVITDYIGTKPGFMNIDMLKEMYSNGMIIESHTSNHQELKNISDDAKISSIKNAQNFLKENLNIDSKFICYPVGRYDESTKNIVSSLGIKLAVTTEPGLANISQGLTSLKRVRISPMSLESFKSNFQTFIN</sequence>
<comment type="subcellular location">
    <subcellularLocation>
        <location evidence="1">Secreted</location>
    </subcellularLocation>
</comment>
<dbReference type="HOGENOM" id="CLU_030024_2_0_9"/>
<evidence type="ECO:0000259" key="4">
    <source>
        <dbReference type="PROSITE" id="PS51677"/>
    </source>
</evidence>
<proteinExistence type="predicted"/>
<accession>W6RUJ7</accession>
<dbReference type="EMBL" id="HG917868">
    <property type="protein sequence ID" value="CDM68331.1"/>
    <property type="molecule type" value="Genomic_DNA"/>
</dbReference>
<dbReference type="InterPro" id="IPR011330">
    <property type="entry name" value="Glyco_hydro/deAcase_b/a-brl"/>
</dbReference>